<dbReference type="InterPro" id="IPR028061">
    <property type="entry name" value="Fis1_TPR_C"/>
</dbReference>
<dbReference type="OrthoDB" id="433738at2759"/>
<dbReference type="Pfam" id="PF14853">
    <property type="entry name" value="Fis1_TPR_C"/>
    <property type="match status" value="1"/>
</dbReference>
<comment type="caution">
    <text evidence="3">The sequence shown here is derived from an EMBL/GenBank/DDBJ whole genome shotgun (WGS) entry which is preliminary data.</text>
</comment>
<accession>A0A9P6HEA4</accession>
<sequence>MAQPQMMVQPPPDPVLQAIIDSDFKPVNLKLGGPDGNSVLSGANSEEADEENGLDFTRLNRLTKLLATNQSLRCPPPPTVVSQKLSQVINGTKEEGNTMFKAKKYELALQRYTMAASIAVQRPLWESNQVMREELATVLSNRSVTFLEAGDFLSALVDAEHVINLKRQWNKGHFRKAKALIALHEYEEARDAVKVGLQFEPNNTEMLNLLESIEKLVKDSQS</sequence>
<keyword evidence="4" id="KW-1185">Reference proteome</keyword>
<dbReference type="Gene3D" id="1.25.40.10">
    <property type="entry name" value="Tetratricopeptide repeat domain"/>
    <property type="match status" value="1"/>
</dbReference>
<keyword evidence="1" id="KW-0677">Repeat</keyword>
<dbReference type="InterPro" id="IPR011990">
    <property type="entry name" value="TPR-like_helical_dom_sf"/>
</dbReference>
<reference evidence="3" key="1">
    <citation type="journal article" date="2020" name="Nat. Commun.">
        <title>Large-scale genome sequencing of mycorrhizal fungi provides insights into the early evolution of symbiotic traits.</title>
        <authorList>
            <person name="Miyauchi S."/>
            <person name="Kiss E."/>
            <person name="Kuo A."/>
            <person name="Drula E."/>
            <person name="Kohler A."/>
            <person name="Sanchez-Garcia M."/>
            <person name="Morin E."/>
            <person name="Andreopoulos B."/>
            <person name="Barry K.W."/>
            <person name="Bonito G."/>
            <person name="Buee M."/>
            <person name="Carver A."/>
            <person name="Chen C."/>
            <person name="Cichocki N."/>
            <person name="Clum A."/>
            <person name="Culley D."/>
            <person name="Crous P.W."/>
            <person name="Fauchery L."/>
            <person name="Girlanda M."/>
            <person name="Hayes R.D."/>
            <person name="Keri Z."/>
            <person name="LaButti K."/>
            <person name="Lipzen A."/>
            <person name="Lombard V."/>
            <person name="Magnuson J."/>
            <person name="Maillard F."/>
            <person name="Murat C."/>
            <person name="Nolan M."/>
            <person name="Ohm R.A."/>
            <person name="Pangilinan J."/>
            <person name="Pereira M.F."/>
            <person name="Perotto S."/>
            <person name="Peter M."/>
            <person name="Pfister S."/>
            <person name="Riley R."/>
            <person name="Sitrit Y."/>
            <person name="Stielow J.B."/>
            <person name="Szollosi G."/>
            <person name="Zifcakova L."/>
            <person name="Stursova M."/>
            <person name="Spatafora J.W."/>
            <person name="Tedersoo L."/>
            <person name="Vaario L.M."/>
            <person name="Yamada A."/>
            <person name="Yan M."/>
            <person name="Wang P."/>
            <person name="Xu J."/>
            <person name="Bruns T."/>
            <person name="Baldrian P."/>
            <person name="Vilgalys R."/>
            <person name="Dunand C."/>
            <person name="Henrissat B."/>
            <person name="Grigoriev I.V."/>
            <person name="Hibbett D."/>
            <person name="Nagy L.G."/>
            <person name="Martin F.M."/>
        </authorList>
    </citation>
    <scope>NUCLEOTIDE SEQUENCE</scope>
    <source>
        <strain evidence="3">UH-Tt-Lm1</strain>
    </source>
</reference>
<dbReference type="GO" id="GO:0051879">
    <property type="term" value="F:Hsp90 protein binding"/>
    <property type="evidence" value="ECO:0007669"/>
    <property type="project" value="TreeGrafter"/>
</dbReference>
<evidence type="ECO:0000313" key="3">
    <source>
        <dbReference type="EMBL" id="KAF9785241.1"/>
    </source>
</evidence>
<dbReference type="PANTHER" id="PTHR22904">
    <property type="entry name" value="TPR REPEAT CONTAINING PROTEIN"/>
    <property type="match status" value="1"/>
</dbReference>
<evidence type="ECO:0000256" key="1">
    <source>
        <dbReference type="ARBA" id="ARBA00022737"/>
    </source>
</evidence>
<dbReference type="AlphaFoldDB" id="A0A9P6HEA4"/>
<dbReference type="PANTHER" id="PTHR22904:SF523">
    <property type="entry name" value="STRESS-INDUCED-PHOSPHOPROTEIN 1"/>
    <property type="match status" value="1"/>
</dbReference>
<evidence type="ECO:0000256" key="2">
    <source>
        <dbReference type="ARBA" id="ARBA00022803"/>
    </source>
</evidence>
<organism evidence="3 4">
    <name type="scientific">Thelephora terrestris</name>
    <dbReference type="NCBI Taxonomy" id="56493"/>
    <lineage>
        <taxon>Eukaryota</taxon>
        <taxon>Fungi</taxon>
        <taxon>Dikarya</taxon>
        <taxon>Basidiomycota</taxon>
        <taxon>Agaricomycotina</taxon>
        <taxon>Agaricomycetes</taxon>
        <taxon>Thelephorales</taxon>
        <taxon>Thelephoraceae</taxon>
        <taxon>Thelephora</taxon>
    </lineage>
</organism>
<evidence type="ECO:0000313" key="4">
    <source>
        <dbReference type="Proteomes" id="UP000736335"/>
    </source>
</evidence>
<gene>
    <name evidence="3" type="ORF">BJ322DRAFT_1020805</name>
</gene>
<protein>
    <submittedName>
        <fullName evidence="3">Uncharacterized protein</fullName>
    </submittedName>
</protein>
<dbReference type="SUPFAM" id="SSF48452">
    <property type="entry name" value="TPR-like"/>
    <property type="match status" value="1"/>
</dbReference>
<name>A0A9P6HEA4_9AGAM</name>
<reference evidence="3" key="2">
    <citation type="submission" date="2020-11" db="EMBL/GenBank/DDBJ databases">
        <authorList>
            <consortium name="DOE Joint Genome Institute"/>
            <person name="Kuo A."/>
            <person name="Miyauchi S."/>
            <person name="Kiss E."/>
            <person name="Drula E."/>
            <person name="Kohler A."/>
            <person name="Sanchez-Garcia M."/>
            <person name="Andreopoulos B."/>
            <person name="Barry K.W."/>
            <person name="Bonito G."/>
            <person name="Buee M."/>
            <person name="Carver A."/>
            <person name="Chen C."/>
            <person name="Cichocki N."/>
            <person name="Clum A."/>
            <person name="Culley D."/>
            <person name="Crous P.W."/>
            <person name="Fauchery L."/>
            <person name="Girlanda M."/>
            <person name="Hayes R."/>
            <person name="Keri Z."/>
            <person name="Labutti K."/>
            <person name="Lipzen A."/>
            <person name="Lombard V."/>
            <person name="Magnuson J."/>
            <person name="Maillard F."/>
            <person name="Morin E."/>
            <person name="Murat C."/>
            <person name="Nolan M."/>
            <person name="Ohm R."/>
            <person name="Pangilinan J."/>
            <person name="Pereira M."/>
            <person name="Perotto S."/>
            <person name="Peter M."/>
            <person name="Riley R."/>
            <person name="Sitrit Y."/>
            <person name="Stielow B."/>
            <person name="Szollosi G."/>
            <person name="Zifcakova L."/>
            <person name="Stursova M."/>
            <person name="Spatafora J.W."/>
            <person name="Tedersoo L."/>
            <person name="Vaario L.-M."/>
            <person name="Yamada A."/>
            <person name="Yan M."/>
            <person name="Wang P."/>
            <person name="Xu J."/>
            <person name="Bruns T."/>
            <person name="Baldrian P."/>
            <person name="Vilgalys R."/>
            <person name="Henrissat B."/>
            <person name="Grigoriev I.V."/>
            <person name="Hibbett D."/>
            <person name="Nagy L.G."/>
            <person name="Martin F.M."/>
        </authorList>
    </citation>
    <scope>NUCLEOTIDE SEQUENCE</scope>
    <source>
        <strain evidence="3">UH-Tt-Lm1</strain>
    </source>
</reference>
<dbReference type="EMBL" id="WIUZ02000007">
    <property type="protein sequence ID" value="KAF9785241.1"/>
    <property type="molecule type" value="Genomic_DNA"/>
</dbReference>
<keyword evidence="2" id="KW-0802">TPR repeat</keyword>
<proteinExistence type="predicted"/>
<dbReference type="Proteomes" id="UP000736335">
    <property type="component" value="Unassembled WGS sequence"/>
</dbReference>